<accession>A0A7U8G925</accession>
<evidence type="ECO:0000313" key="2">
    <source>
        <dbReference type="Proteomes" id="UP000535305"/>
    </source>
</evidence>
<sequence>MMQFSKEEKKELKELYGKLRALYEERANMEVLRKEREDKLKDEFAFALDLKNKQGELQSSKVKMPLVSALIDELYKDKPNKKEIEYELMQEYKNLIKNKKINEEALKAMISAEESLEENISFIKEAYKESTFCSKESLDALTLILKDEFKLLLSDAYEKAGYETKAIKDKAELERLSLSIKELLGI</sequence>
<dbReference type="AlphaFoldDB" id="A0A7U8G925"/>
<protein>
    <submittedName>
        <fullName evidence="1">Uncharacterized protein</fullName>
    </submittedName>
</protein>
<dbReference type="EMBL" id="AABVLA010000030">
    <property type="protein sequence ID" value="EAJ1622376.1"/>
    <property type="molecule type" value="Genomic_DNA"/>
</dbReference>
<gene>
    <name evidence="1" type="ORF">CT510_06940</name>
</gene>
<evidence type="ECO:0000313" key="1">
    <source>
        <dbReference type="EMBL" id="EAJ1622376.1"/>
    </source>
</evidence>
<comment type="caution">
    <text evidence="1">The sequence shown here is derived from an EMBL/GenBank/DDBJ whole genome shotgun (WGS) entry which is preliminary data.</text>
</comment>
<keyword evidence="2" id="KW-1185">Reference proteome</keyword>
<organism evidence="1 2">
    <name type="scientific">Campylobacter upsaliensis</name>
    <dbReference type="NCBI Taxonomy" id="28080"/>
    <lineage>
        <taxon>Bacteria</taxon>
        <taxon>Pseudomonadati</taxon>
        <taxon>Campylobacterota</taxon>
        <taxon>Epsilonproteobacteria</taxon>
        <taxon>Campylobacterales</taxon>
        <taxon>Campylobacteraceae</taxon>
        <taxon>Campylobacter</taxon>
    </lineage>
</organism>
<dbReference type="Proteomes" id="UP000535305">
    <property type="component" value="Unassembled WGS sequence"/>
</dbReference>
<proteinExistence type="predicted"/>
<name>A0A7U8G925_CAMUP</name>
<reference evidence="1 2" key="1">
    <citation type="submission" date="2018-06" db="EMBL/GenBank/DDBJ databases">
        <authorList>
            <consortium name="PulseNet: The National Subtyping Network for Foodborne Disease Surveillance"/>
            <person name="Tarr C.L."/>
            <person name="Trees E."/>
            <person name="Katz L.S."/>
            <person name="Carleton-Romer H.A."/>
            <person name="Stroika S."/>
            <person name="Kucerova Z."/>
            <person name="Roache K.F."/>
            <person name="Sabol A.L."/>
            <person name="Besser J."/>
            <person name="Gerner-Smidt P."/>
        </authorList>
    </citation>
    <scope>NUCLEOTIDE SEQUENCE [LARGE SCALE GENOMIC DNA]</scope>
    <source>
        <strain evidence="1 2">PNUSAC003104</strain>
    </source>
</reference>